<feature type="signal peptide" evidence="6">
    <location>
        <begin position="1"/>
        <end position="23"/>
    </location>
</feature>
<dbReference type="GO" id="GO:0009279">
    <property type="term" value="C:cell outer membrane"/>
    <property type="evidence" value="ECO:0007669"/>
    <property type="project" value="UniProtKB-SubCell"/>
</dbReference>
<keyword evidence="4 6" id="KW-0732">Signal</keyword>
<dbReference type="EMBL" id="CAJQUM010000001">
    <property type="protein sequence ID" value="CAG4884917.1"/>
    <property type="molecule type" value="Genomic_DNA"/>
</dbReference>
<dbReference type="InterPro" id="IPR011250">
    <property type="entry name" value="OMP/PagP_B-barrel"/>
</dbReference>
<organism evidence="8 9">
    <name type="scientific">Georgfuchsia toluolica</name>
    <dbReference type="NCBI Taxonomy" id="424218"/>
    <lineage>
        <taxon>Bacteria</taxon>
        <taxon>Pseudomonadati</taxon>
        <taxon>Pseudomonadota</taxon>
        <taxon>Betaproteobacteria</taxon>
        <taxon>Nitrosomonadales</taxon>
        <taxon>Sterolibacteriaceae</taxon>
        <taxon>Georgfuchsia</taxon>
    </lineage>
</organism>
<dbReference type="GO" id="GO:0044384">
    <property type="term" value="C:host outer membrane"/>
    <property type="evidence" value="ECO:0007669"/>
    <property type="project" value="InterPro"/>
</dbReference>
<keyword evidence="5" id="KW-0472">Membrane</keyword>
<evidence type="ECO:0000259" key="7">
    <source>
        <dbReference type="Pfam" id="PF13505"/>
    </source>
</evidence>
<dbReference type="AlphaFoldDB" id="A0A916J6N2"/>
<dbReference type="InterPro" id="IPR027385">
    <property type="entry name" value="Beta-barrel_OMP"/>
</dbReference>
<feature type="chain" id="PRO_5037641136" evidence="6">
    <location>
        <begin position="24"/>
        <end position="176"/>
    </location>
</feature>
<reference evidence="8" key="1">
    <citation type="submission" date="2021-04" db="EMBL/GenBank/DDBJ databases">
        <authorList>
            <person name="Hornung B."/>
        </authorList>
    </citation>
    <scope>NUCLEOTIDE SEQUENCE</scope>
    <source>
        <strain evidence="8">G5G6</strain>
    </source>
</reference>
<gene>
    <name evidence="8" type="ORF">GTOL_12800</name>
</gene>
<comment type="caution">
    <text evidence="8">The sequence shown here is derived from an EMBL/GenBank/DDBJ whole genome shotgun (WGS) entry which is preliminary data.</text>
</comment>
<sequence>MKTTLKSIAVALVLATAATSASAQVYGEIGYSALNADGDGVDVDLGTLGATVGYEINKNFAVEAMIAGGVQDDDIQDPLFGNINVDLKHTYGAFLKPKMNLGQNFEIFARLGWAKTKIEANGGGVTDSDSESDFAYGVGVQYSFSPKAYVTGGYMNLLDKDGIEVDGWNIGVGYKF</sequence>
<dbReference type="PANTHER" id="PTHR35892:SF2">
    <property type="entry name" value="OUTER MEMBRANE PROTEIN PAGN"/>
    <property type="match status" value="1"/>
</dbReference>
<evidence type="ECO:0000256" key="1">
    <source>
        <dbReference type="ARBA" id="ARBA00004571"/>
    </source>
</evidence>
<feature type="domain" description="Outer membrane protein beta-barrel" evidence="7">
    <location>
        <begin position="9"/>
        <end position="176"/>
    </location>
</feature>
<dbReference type="InterPro" id="IPR051723">
    <property type="entry name" value="Bact_OM_Invasion-Related"/>
</dbReference>
<dbReference type="NCBIfam" id="TIGR01414">
    <property type="entry name" value="autotrans_barl"/>
    <property type="match status" value="1"/>
</dbReference>
<proteinExistence type="predicted"/>
<dbReference type="PROSITE" id="PS00695">
    <property type="entry name" value="ENT_VIR_OMP_2"/>
    <property type="match status" value="1"/>
</dbReference>
<dbReference type="InterPro" id="IPR006315">
    <property type="entry name" value="OM_autotransptr_brl_dom"/>
</dbReference>
<accession>A0A916J6N2</accession>
<dbReference type="Gene3D" id="2.40.160.20">
    <property type="match status" value="1"/>
</dbReference>
<dbReference type="InterPro" id="IPR000758">
    <property type="entry name" value="Enterovir_OMP"/>
</dbReference>
<comment type="subcellular location">
    <subcellularLocation>
        <location evidence="1">Cell outer membrane</location>
        <topology evidence="1">Multi-pass membrane protein</topology>
    </subcellularLocation>
</comment>
<protein>
    <submittedName>
        <fullName evidence="8">Porin family protein</fullName>
    </submittedName>
</protein>
<dbReference type="Pfam" id="PF13505">
    <property type="entry name" value="OMP_b-brl"/>
    <property type="match status" value="1"/>
</dbReference>
<evidence type="ECO:0000313" key="8">
    <source>
        <dbReference type="EMBL" id="CAG4884917.1"/>
    </source>
</evidence>
<keyword evidence="9" id="KW-1185">Reference proteome</keyword>
<dbReference type="Proteomes" id="UP000742786">
    <property type="component" value="Unassembled WGS sequence"/>
</dbReference>
<dbReference type="RefSeq" id="WP_220636716.1">
    <property type="nucleotide sequence ID" value="NZ_CAJQUM010000001.1"/>
</dbReference>
<dbReference type="PANTHER" id="PTHR35892">
    <property type="entry name" value="OUTER MEMBRANE PROTEIN PAGN-RELATED"/>
    <property type="match status" value="1"/>
</dbReference>
<evidence type="ECO:0000256" key="3">
    <source>
        <dbReference type="ARBA" id="ARBA00022692"/>
    </source>
</evidence>
<evidence type="ECO:0000313" key="9">
    <source>
        <dbReference type="Proteomes" id="UP000742786"/>
    </source>
</evidence>
<keyword evidence="2" id="KW-1134">Transmembrane beta strand</keyword>
<evidence type="ECO:0000256" key="4">
    <source>
        <dbReference type="ARBA" id="ARBA00022729"/>
    </source>
</evidence>
<evidence type="ECO:0000256" key="2">
    <source>
        <dbReference type="ARBA" id="ARBA00022452"/>
    </source>
</evidence>
<dbReference type="SUPFAM" id="SSF56925">
    <property type="entry name" value="OMPA-like"/>
    <property type="match status" value="1"/>
</dbReference>
<evidence type="ECO:0000256" key="6">
    <source>
        <dbReference type="SAM" id="SignalP"/>
    </source>
</evidence>
<keyword evidence="3" id="KW-0812">Transmembrane</keyword>
<evidence type="ECO:0000256" key="5">
    <source>
        <dbReference type="ARBA" id="ARBA00023136"/>
    </source>
</evidence>
<name>A0A916J6N2_9PROT</name>